<feature type="active site" evidence="5">
    <location>
        <position position="399"/>
    </location>
</feature>
<dbReference type="PROSITE" id="PS51687">
    <property type="entry name" value="SAM_MT_RNA_M5U"/>
    <property type="match status" value="1"/>
</dbReference>
<dbReference type="PROSITE" id="PS01230">
    <property type="entry name" value="TRMA_1"/>
    <property type="match status" value="1"/>
</dbReference>
<keyword evidence="2 4" id="KW-0808">Transferase</keyword>
<dbReference type="Pfam" id="PF05958">
    <property type="entry name" value="tRNA_U5-meth_tr"/>
    <property type="match status" value="1"/>
</dbReference>
<evidence type="ECO:0000259" key="6">
    <source>
        <dbReference type="PROSITE" id="PS50926"/>
    </source>
</evidence>
<protein>
    <submittedName>
        <fullName evidence="7">RNA methyltransferase, TrmA family</fullName>
    </submittedName>
</protein>
<dbReference type="InterPro" id="IPR010280">
    <property type="entry name" value="U5_MeTrfase_fam"/>
</dbReference>
<dbReference type="Pfam" id="PF01938">
    <property type="entry name" value="TRAM"/>
    <property type="match status" value="1"/>
</dbReference>
<dbReference type="PROSITE" id="PS50926">
    <property type="entry name" value="TRAM"/>
    <property type="match status" value="1"/>
</dbReference>
<name>A0A367ZPA1_9BACT</name>
<evidence type="ECO:0000256" key="5">
    <source>
        <dbReference type="PROSITE-ProRule" id="PRU10015"/>
    </source>
</evidence>
<dbReference type="InterPro" id="IPR012340">
    <property type="entry name" value="NA-bd_OB-fold"/>
</dbReference>
<gene>
    <name evidence="7" type="ORF">OZSIB_3827</name>
</gene>
<dbReference type="Gene3D" id="3.40.50.150">
    <property type="entry name" value="Vaccinia Virus protein VP39"/>
    <property type="match status" value="1"/>
</dbReference>
<evidence type="ECO:0000256" key="1">
    <source>
        <dbReference type="ARBA" id="ARBA00022603"/>
    </source>
</evidence>
<sequence>MGRAGSTYCSEEGNARMETITIEKMTYGIDALGHLNGKVVFVPYGAPHDKAEIDILEQKTDYARASLTRLIEPSPHRQLSPCPNFPECGGCHWLHLYPEVQRKEKEAYLEFLVKPFAPRKVYPIEPTSDTRYRNKMELKVQVKDDGTIMLGNYRYRSHDVVNLKGCIVQCAPNMAMYDAFRAFLESAPTRNLARNTLEIMVRTLPPQQHALITLREPPDEATLEAFRTFFNTHTSLGRLEIVAQNTSCLTLMREQEPFIFMKRPWVVSPRSFFQNNLEGAEAILYTLLTIHEPIAQKGKFIDLYCGIGIQTLLLENRFEETVAVECNEDSYQDALRNQKLKGTNRTRFLCRKAESIFGTPFTKGVIAALHVNPPRTGLSQRVLRGMSGIKPKKITYLSCNPMTFRRDAVMICKMGYRLEQVHAFDLFPGTYHLEILGTFVR</sequence>
<feature type="active site" description="Nucleophile" evidence="4">
    <location>
        <position position="399"/>
    </location>
</feature>
<dbReference type="Gene3D" id="2.40.50.140">
    <property type="entry name" value="Nucleic acid-binding proteins"/>
    <property type="match status" value="1"/>
</dbReference>
<dbReference type="CDD" id="cd02440">
    <property type="entry name" value="AdoMet_MTases"/>
    <property type="match status" value="1"/>
</dbReference>
<comment type="similarity">
    <text evidence="4">Belongs to the class I-like SAM-binding methyltransferase superfamily. RNA M5U methyltransferase family.</text>
</comment>
<evidence type="ECO:0000256" key="2">
    <source>
        <dbReference type="ARBA" id="ARBA00022679"/>
    </source>
</evidence>
<dbReference type="PANTHER" id="PTHR11061:SF30">
    <property type="entry name" value="TRNA (URACIL(54)-C(5))-METHYLTRANSFERASE"/>
    <property type="match status" value="1"/>
</dbReference>
<dbReference type="EMBL" id="QOQW01000009">
    <property type="protein sequence ID" value="RCK79958.1"/>
    <property type="molecule type" value="Genomic_DNA"/>
</dbReference>
<feature type="binding site" evidence="4">
    <location>
        <position position="325"/>
    </location>
    <ligand>
        <name>S-adenosyl-L-methionine</name>
        <dbReference type="ChEBI" id="CHEBI:59789"/>
    </ligand>
</feature>
<dbReference type="InterPro" id="IPR029063">
    <property type="entry name" value="SAM-dependent_MTases_sf"/>
</dbReference>
<dbReference type="PANTHER" id="PTHR11061">
    <property type="entry name" value="RNA M5U METHYLTRANSFERASE"/>
    <property type="match status" value="1"/>
</dbReference>
<dbReference type="InterPro" id="IPR002792">
    <property type="entry name" value="TRAM_dom"/>
</dbReference>
<evidence type="ECO:0000256" key="3">
    <source>
        <dbReference type="ARBA" id="ARBA00022691"/>
    </source>
</evidence>
<feature type="binding site" evidence="4">
    <location>
        <position position="274"/>
    </location>
    <ligand>
        <name>S-adenosyl-L-methionine</name>
        <dbReference type="ChEBI" id="CHEBI:59789"/>
    </ligand>
</feature>
<dbReference type="SUPFAM" id="SSF50249">
    <property type="entry name" value="Nucleic acid-binding proteins"/>
    <property type="match status" value="1"/>
</dbReference>
<organism evidence="7 8">
    <name type="scientific">Candidatus Ozemobacter sibiricus</name>
    <dbReference type="NCBI Taxonomy" id="2268124"/>
    <lineage>
        <taxon>Bacteria</taxon>
        <taxon>Candidatus Ozemobacteria</taxon>
        <taxon>Candidatus Ozemobacterales</taxon>
        <taxon>Candidatus Ozemobacteraceae</taxon>
        <taxon>Candidatus Ozemobacter</taxon>
    </lineage>
</organism>
<feature type="binding site" evidence="4">
    <location>
        <position position="372"/>
    </location>
    <ligand>
        <name>S-adenosyl-L-methionine</name>
        <dbReference type="ChEBI" id="CHEBI:59789"/>
    </ligand>
</feature>
<feature type="binding site" evidence="4">
    <location>
        <position position="304"/>
    </location>
    <ligand>
        <name>S-adenosyl-L-methionine</name>
        <dbReference type="ChEBI" id="CHEBI:59789"/>
    </ligand>
</feature>
<dbReference type="Gene3D" id="2.40.50.1070">
    <property type="match status" value="1"/>
</dbReference>
<dbReference type="AlphaFoldDB" id="A0A367ZPA1"/>
<accession>A0A367ZPA1</accession>
<dbReference type="Proteomes" id="UP000252355">
    <property type="component" value="Unassembled WGS sequence"/>
</dbReference>
<reference evidence="7 8" key="1">
    <citation type="submission" date="2018-05" db="EMBL/GenBank/DDBJ databases">
        <title>A metagenomic window into the 2 km-deep terrestrial subsurface aquifer revealed taxonomically and functionally diverse microbial community comprising novel uncultured bacterial lineages.</title>
        <authorList>
            <person name="Kadnikov V.V."/>
            <person name="Mardanov A.V."/>
            <person name="Beletsky A.V."/>
            <person name="Banks D."/>
            <person name="Pimenov N.V."/>
            <person name="Frank Y.A."/>
            <person name="Karnachuk O.V."/>
            <person name="Ravin N.V."/>
        </authorList>
    </citation>
    <scope>NUCLEOTIDE SEQUENCE [LARGE SCALE GENOMIC DNA]</scope>
    <source>
        <strain evidence="7">BY5</strain>
    </source>
</reference>
<keyword evidence="1 4" id="KW-0489">Methyltransferase</keyword>
<evidence type="ECO:0000313" key="8">
    <source>
        <dbReference type="Proteomes" id="UP000252355"/>
    </source>
</evidence>
<dbReference type="SUPFAM" id="SSF53335">
    <property type="entry name" value="S-adenosyl-L-methionine-dependent methyltransferases"/>
    <property type="match status" value="1"/>
</dbReference>
<keyword evidence="3 4" id="KW-0949">S-adenosyl-L-methionine</keyword>
<dbReference type="GO" id="GO:0070475">
    <property type="term" value="P:rRNA base methylation"/>
    <property type="evidence" value="ECO:0007669"/>
    <property type="project" value="TreeGrafter"/>
</dbReference>
<evidence type="ECO:0000256" key="4">
    <source>
        <dbReference type="PROSITE-ProRule" id="PRU01024"/>
    </source>
</evidence>
<dbReference type="InterPro" id="IPR030390">
    <property type="entry name" value="MeTrfase_TrmA_AS"/>
</dbReference>
<proteinExistence type="inferred from homology"/>
<dbReference type="GO" id="GO:0070041">
    <property type="term" value="F:rRNA (uridine-C5-)-methyltransferase activity"/>
    <property type="evidence" value="ECO:0007669"/>
    <property type="project" value="TreeGrafter"/>
</dbReference>
<feature type="domain" description="TRAM" evidence="6">
    <location>
        <begin position="9"/>
        <end position="69"/>
    </location>
</feature>
<comment type="caution">
    <text evidence="7">The sequence shown here is derived from an EMBL/GenBank/DDBJ whole genome shotgun (WGS) entry which is preliminary data.</text>
</comment>
<evidence type="ECO:0000313" key="7">
    <source>
        <dbReference type="EMBL" id="RCK79958.1"/>
    </source>
</evidence>